<feature type="domain" description="Secretion system C-terminal sorting" evidence="3">
    <location>
        <begin position="126"/>
        <end position="183"/>
    </location>
</feature>
<name>G8R200_OWEHD</name>
<dbReference type="InterPro" id="IPR026444">
    <property type="entry name" value="Secre_tail"/>
</dbReference>
<keyword evidence="1 2" id="KW-0732">Signal</keyword>
<evidence type="ECO:0000313" key="5">
    <source>
        <dbReference type="Proteomes" id="UP000005631"/>
    </source>
</evidence>
<dbReference type="Gene3D" id="2.60.40.420">
    <property type="entry name" value="Cupredoxins - blue copper proteins"/>
    <property type="match status" value="1"/>
</dbReference>
<dbReference type="RefSeq" id="WP_014203297.1">
    <property type="nucleotide sequence ID" value="NC_016599.1"/>
</dbReference>
<dbReference type="AlphaFoldDB" id="G8R200"/>
<proteinExistence type="predicted"/>
<protein>
    <recommendedName>
        <fullName evidence="3">Secretion system C-terminal sorting domain-containing protein</fullName>
    </recommendedName>
</protein>
<dbReference type="Proteomes" id="UP000005631">
    <property type="component" value="Chromosome"/>
</dbReference>
<organism evidence="4 5">
    <name type="scientific">Owenweeksia hongkongensis (strain DSM 17368 / CIP 108786 / JCM 12287 / NRRL B-23963 / UST20020801)</name>
    <dbReference type="NCBI Taxonomy" id="926562"/>
    <lineage>
        <taxon>Bacteria</taxon>
        <taxon>Pseudomonadati</taxon>
        <taxon>Bacteroidota</taxon>
        <taxon>Flavobacteriia</taxon>
        <taxon>Flavobacteriales</taxon>
        <taxon>Owenweeksiaceae</taxon>
        <taxon>Owenweeksia</taxon>
    </lineage>
</organism>
<dbReference type="NCBIfam" id="TIGR04183">
    <property type="entry name" value="Por_Secre_tail"/>
    <property type="match status" value="1"/>
</dbReference>
<dbReference type="SUPFAM" id="SSF49503">
    <property type="entry name" value="Cupredoxins"/>
    <property type="match status" value="1"/>
</dbReference>
<reference evidence="4 5" key="1">
    <citation type="journal article" date="2012" name="Stand. Genomic Sci.">
        <title>Genome sequence of the orange-pigmented seawater bacterium Owenweeksia hongkongensis type strain (UST20020801(T)).</title>
        <authorList>
            <person name="Riedel T."/>
            <person name="Held B."/>
            <person name="Nolan M."/>
            <person name="Lucas S."/>
            <person name="Lapidus A."/>
            <person name="Tice H."/>
            <person name="Del Rio T.G."/>
            <person name="Cheng J.F."/>
            <person name="Han C."/>
            <person name="Tapia R."/>
            <person name="Goodwin L.A."/>
            <person name="Pitluck S."/>
            <person name="Liolios K."/>
            <person name="Mavromatis K."/>
            <person name="Pagani I."/>
            <person name="Ivanova N."/>
            <person name="Mikhailova N."/>
            <person name="Pati A."/>
            <person name="Chen A."/>
            <person name="Palaniappan K."/>
            <person name="Rohde M."/>
            <person name="Tindall B.J."/>
            <person name="Detter J.C."/>
            <person name="Goker M."/>
            <person name="Woyke T."/>
            <person name="Bristow J."/>
            <person name="Eisen J.A."/>
            <person name="Markowitz V."/>
            <person name="Hugenholtz P."/>
            <person name="Klenk H.P."/>
            <person name="Kyrpides N.C."/>
        </authorList>
    </citation>
    <scope>NUCLEOTIDE SEQUENCE</scope>
    <source>
        <strain evidence="5">DSM 17368 / JCM 12287 / NRRL B-23963</strain>
    </source>
</reference>
<dbReference type="InterPro" id="IPR008972">
    <property type="entry name" value="Cupredoxin"/>
</dbReference>
<keyword evidence="5" id="KW-1185">Reference proteome</keyword>
<feature type="signal peptide" evidence="2">
    <location>
        <begin position="1"/>
        <end position="19"/>
    </location>
</feature>
<sequence>MKKLLFLLFVSFMAVSLHAQTSHTIAAVGVEYTPDTVIVNLGDTIIFDVGSTHPTTEVDLTTYNSNGSSALPGGFSFPSGQGLFVASTLGAKYYICDNHISQGMKGMIMVNPTVGVSEVHLGSHTLYPNPVESELHINLSAPQDVFVYSLDGKVVKRFENVTETINVTELNAGTYILVLGEGENIERIRFMKK</sequence>
<dbReference type="HOGENOM" id="CLU_1407565_0_0_10"/>
<gene>
    <name evidence="4" type="ordered locus">Oweho_2995</name>
</gene>
<dbReference type="OrthoDB" id="5381604at2"/>
<feature type="chain" id="PRO_5003514556" description="Secretion system C-terminal sorting domain-containing protein" evidence="2">
    <location>
        <begin position="20"/>
        <end position="193"/>
    </location>
</feature>
<evidence type="ECO:0000259" key="3">
    <source>
        <dbReference type="Pfam" id="PF18962"/>
    </source>
</evidence>
<dbReference type="Pfam" id="PF18962">
    <property type="entry name" value="Por_Secre_tail"/>
    <property type="match status" value="1"/>
</dbReference>
<evidence type="ECO:0000256" key="1">
    <source>
        <dbReference type="ARBA" id="ARBA00022729"/>
    </source>
</evidence>
<dbReference type="STRING" id="926562.Oweho_2995"/>
<evidence type="ECO:0000313" key="4">
    <source>
        <dbReference type="EMBL" id="AEV33950.1"/>
    </source>
</evidence>
<evidence type="ECO:0000256" key="2">
    <source>
        <dbReference type="SAM" id="SignalP"/>
    </source>
</evidence>
<dbReference type="EMBL" id="CP003156">
    <property type="protein sequence ID" value="AEV33950.1"/>
    <property type="molecule type" value="Genomic_DNA"/>
</dbReference>
<accession>G8R200</accession>
<dbReference type="KEGG" id="oho:Oweho_2995"/>
<dbReference type="eggNOG" id="COG3794">
    <property type="taxonomic scope" value="Bacteria"/>
</dbReference>